<feature type="transmembrane region" description="Helical" evidence="8">
    <location>
        <begin position="258"/>
        <end position="281"/>
    </location>
</feature>
<sequence length="498" mass="51993">MRPSSVCVPRRRRRALATRRARRAQEKGECMVESFERRLDARLVASIVAAGSLSFCAVVFETAMNVALPALMEEFAVDTATIQWITSGYLLMLAVMIPTFPFLKARFALRRLFVCAVLLFLAGTLLCAAAPAFPVLLMGRVVQGVSTGIAIPLMFSIVVDQVPHEKMGLMMGVASLITAVAPAVGPSYGGAVMELAGWRMVFLCLVPVTVLSLSIGSACVRQATRVDAGARFDLVGFVLLGASFFALIYGINAASYEGASAMVLAVFAAFVVALGVFVAHARACDHPLIDMHLFAFPAFSASAAVIAAVSFAILGFAYLIPNYAQLALGASASLSGTLMLPGCALVAVFAPLGGRLLDRAGARLPIITGMACLVASVVLYVAFSCALTPFMLGGFYVLFGIGQGLGFSTTMTNGLGALPESIRTDGNSVFNTFQQLGGSIGVSAVTAVVGAFQGASQNIVVSTVEGGYWAFVLLAAVVALAALCSVLVLFVFSRKGRA</sequence>
<evidence type="ECO:0000256" key="6">
    <source>
        <dbReference type="ARBA" id="ARBA00022989"/>
    </source>
</evidence>
<evidence type="ECO:0000256" key="5">
    <source>
        <dbReference type="ARBA" id="ARBA00022692"/>
    </source>
</evidence>
<evidence type="ECO:0000256" key="2">
    <source>
        <dbReference type="ARBA" id="ARBA00008537"/>
    </source>
</evidence>
<comment type="subcellular location">
    <subcellularLocation>
        <location evidence="1">Cell membrane</location>
        <topology evidence="1">Multi-pass membrane protein</topology>
    </subcellularLocation>
</comment>
<organism evidence="10 11">
    <name type="scientific">Enorma massiliensis</name>
    <dbReference type="NCBI Taxonomy" id="1472761"/>
    <lineage>
        <taxon>Bacteria</taxon>
        <taxon>Bacillati</taxon>
        <taxon>Actinomycetota</taxon>
        <taxon>Coriobacteriia</taxon>
        <taxon>Coriobacteriales</taxon>
        <taxon>Coriobacteriaceae</taxon>
        <taxon>Enorma</taxon>
    </lineage>
</organism>
<dbReference type="InterPro" id="IPR004638">
    <property type="entry name" value="EmrB-like"/>
</dbReference>
<feature type="transmembrane region" description="Helical" evidence="8">
    <location>
        <begin position="232"/>
        <end position="252"/>
    </location>
</feature>
<feature type="transmembrane region" description="Helical" evidence="8">
    <location>
        <begin position="364"/>
        <end position="383"/>
    </location>
</feature>
<feature type="transmembrane region" description="Helical" evidence="8">
    <location>
        <begin position="200"/>
        <end position="220"/>
    </location>
</feature>
<dbReference type="eggNOG" id="COG2814">
    <property type="taxonomic scope" value="Bacteria"/>
</dbReference>
<gene>
    <name evidence="10" type="ORF">B5G21_08275</name>
</gene>
<proteinExistence type="inferred from homology"/>
<dbReference type="Pfam" id="PF07690">
    <property type="entry name" value="MFS_1"/>
    <property type="match status" value="1"/>
</dbReference>
<dbReference type="Gene3D" id="1.20.1250.20">
    <property type="entry name" value="MFS general substrate transporter like domains"/>
    <property type="match status" value="1"/>
</dbReference>
<evidence type="ECO:0000256" key="1">
    <source>
        <dbReference type="ARBA" id="ARBA00004651"/>
    </source>
</evidence>
<feature type="transmembrane region" description="Helical" evidence="8">
    <location>
        <begin position="468"/>
        <end position="492"/>
    </location>
</feature>
<evidence type="ECO:0000259" key="9">
    <source>
        <dbReference type="PROSITE" id="PS50850"/>
    </source>
</evidence>
<dbReference type="AlphaFoldDB" id="A0A1Y3U4S8"/>
<dbReference type="STRING" id="1118060.GCA_000311845_00479"/>
<dbReference type="InterPro" id="IPR011701">
    <property type="entry name" value="MFS"/>
</dbReference>
<feature type="transmembrane region" description="Helical" evidence="8">
    <location>
        <begin position="395"/>
        <end position="415"/>
    </location>
</feature>
<feature type="transmembrane region" description="Helical" evidence="8">
    <location>
        <begin position="326"/>
        <end position="352"/>
    </location>
</feature>
<keyword evidence="3" id="KW-0813">Transport</keyword>
<dbReference type="GO" id="GO:0005886">
    <property type="term" value="C:plasma membrane"/>
    <property type="evidence" value="ECO:0007669"/>
    <property type="project" value="UniProtKB-SubCell"/>
</dbReference>
<dbReference type="EMBL" id="NFHO01000009">
    <property type="protein sequence ID" value="OUN42117.1"/>
    <property type="molecule type" value="Genomic_DNA"/>
</dbReference>
<dbReference type="SUPFAM" id="SSF103473">
    <property type="entry name" value="MFS general substrate transporter"/>
    <property type="match status" value="1"/>
</dbReference>
<feature type="domain" description="Major facilitator superfamily (MFS) profile" evidence="9">
    <location>
        <begin position="42"/>
        <end position="493"/>
    </location>
</feature>
<comment type="similarity">
    <text evidence="2">Belongs to the major facilitator superfamily. EmrB family.</text>
</comment>
<dbReference type="Gene3D" id="1.20.1720.10">
    <property type="entry name" value="Multidrug resistance protein D"/>
    <property type="match status" value="1"/>
</dbReference>
<keyword evidence="6 8" id="KW-1133">Transmembrane helix</keyword>
<evidence type="ECO:0000313" key="11">
    <source>
        <dbReference type="Proteomes" id="UP000196560"/>
    </source>
</evidence>
<name>A0A1Y3U4S8_9ACTN</name>
<evidence type="ECO:0000256" key="7">
    <source>
        <dbReference type="ARBA" id="ARBA00023136"/>
    </source>
</evidence>
<feature type="transmembrane region" description="Helical" evidence="8">
    <location>
        <begin position="80"/>
        <end position="100"/>
    </location>
</feature>
<keyword evidence="4" id="KW-1003">Cell membrane</keyword>
<protein>
    <recommendedName>
        <fullName evidence="9">Major facilitator superfamily (MFS) profile domain-containing protein</fullName>
    </recommendedName>
</protein>
<dbReference type="Proteomes" id="UP000196560">
    <property type="component" value="Unassembled WGS sequence"/>
</dbReference>
<feature type="transmembrane region" description="Helical" evidence="8">
    <location>
        <begin position="436"/>
        <end position="456"/>
    </location>
</feature>
<feature type="transmembrane region" description="Helical" evidence="8">
    <location>
        <begin position="168"/>
        <end position="188"/>
    </location>
</feature>
<keyword evidence="5 8" id="KW-0812">Transmembrane</keyword>
<evidence type="ECO:0000256" key="4">
    <source>
        <dbReference type="ARBA" id="ARBA00022475"/>
    </source>
</evidence>
<dbReference type="InterPro" id="IPR020846">
    <property type="entry name" value="MFS_dom"/>
</dbReference>
<evidence type="ECO:0000256" key="8">
    <source>
        <dbReference type="SAM" id="Phobius"/>
    </source>
</evidence>
<keyword evidence="7 8" id="KW-0472">Membrane</keyword>
<feature type="transmembrane region" description="Helical" evidence="8">
    <location>
        <begin position="112"/>
        <end position="135"/>
    </location>
</feature>
<dbReference type="PRINTS" id="PR01036">
    <property type="entry name" value="TCRTETB"/>
</dbReference>
<dbReference type="GO" id="GO:0022857">
    <property type="term" value="F:transmembrane transporter activity"/>
    <property type="evidence" value="ECO:0007669"/>
    <property type="project" value="InterPro"/>
</dbReference>
<dbReference type="PANTHER" id="PTHR42718:SF9">
    <property type="entry name" value="MAJOR FACILITATOR SUPERFAMILY MULTIDRUG TRANSPORTER MFSC"/>
    <property type="match status" value="1"/>
</dbReference>
<feature type="transmembrane region" description="Helical" evidence="8">
    <location>
        <begin position="141"/>
        <end position="159"/>
    </location>
</feature>
<evidence type="ECO:0000256" key="3">
    <source>
        <dbReference type="ARBA" id="ARBA00022448"/>
    </source>
</evidence>
<reference evidence="11" key="1">
    <citation type="submission" date="2017-04" db="EMBL/GenBank/DDBJ databases">
        <title>Function of individual gut microbiota members based on whole genome sequencing of pure cultures obtained from chicken caecum.</title>
        <authorList>
            <person name="Medvecky M."/>
            <person name="Cejkova D."/>
            <person name="Polansky O."/>
            <person name="Karasova D."/>
            <person name="Kubasova T."/>
            <person name="Cizek A."/>
            <person name="Rychlik I."/>
        </authorList>
    </citation>
    <scope>NUCLEOTIDE SEQUENCE [LARGE SCALE GENOMIC DNA]</scope>
    <source>
        <strain evidence="11">An70</strain>
    </source>
</reference>
<evidence type="ECO:0000313" key="10">
    <source>
        <dbReference type="EMBL" id="OUN42117.1"/>
    </source>
</evidence>
<feature type="transmembrane region" description="Helical" evidence="8">
    <location>
        <begin position="41"/>
        <end position="60"/>
    </location>
</feature>
<dbReference type="NCBIfam" id="TIGR00711">
    <property type="entry name" value="efflux_EmrB"/>
    <property type="match status" value="1"/>
</dbReference>
<dbReference type="PROSITE" id="PS50850">
    <property type="entry name" value="MFS"/>
    <property type="match status" value="1"/>
</dbReference>
<comment type="caution">
    <text evidence="10">The sequence shown here is derived from an EMBL/GenBank/DDBJ whole genome shotgun (WGS) entry which is preliminary data.</text>
</comment>
<keyword evidence="11" id="KW-1185">Reference proteome</keyword>
<feature type="transmembrane region" description="Helical" evidence="8">
    <location>
        <begin position="293"/>
        <end position="320"/>
    </location>
</feature>
<dbReference type="InterPro" id="IPR036259">
    <property type="entry name" value="MFS_trans_sf"/>
</dbReference>
<accession>A0A1Y3U4S8</accession>
<dbReference type="PANTHER" id="PTHR42718">
    <property type="entry name" value="MAJOR FACILITATOR SUPERFAMILY MULTIDRUG TRANSPORTER MFSC"/>
    <property type="match status" value="1"/>
</dbReference>